<reference evidence="2" key="1">
    <citation type="journal article" date="2019" name="Int. J. Syst. Evol. Microbiol.">
        <title>The Global Catalogue of Microorganisms (GCM) 10K type strain sequencing project: providing services to taxonomists for standard genome sequencing and annotation.</title>
        <authorList>
            <consortium name="The Broad Institute Genomics Platform"/>
            <consortium name="The Broad Institute Genome Sequencing Center for Infectious Disease"/>
            <person name="Wu L."/>
            <person name="Ma J."/>
        </authorList>
    </citation>
    <scope>NUCLEOTIDE SEQUENCE [LARGE SCALE GENOMIC DNA]</scope>
    <source>
        <strain evidence="2">JCM 17923</strain>
    </source>
</reference>
<accession>A0ABP8IF48</accession>
<dbReference type="Proteomes" id="UP001501153">
    <property type="component" value="Unassembled WGS sequence"/>
</dbReference>
<organism evidence="1 2">
    <name type="scientific">Hymenobacter saemangeumensis</name>
    <dbReference type="NCBI Taxonomy" id="1084522"/>
    <lineage>
        <taxon>Bacteria</taxon>
        <taxon>Pseudomonadati</taxon>
        <taxon>Bacteroidota</taxon>
        <taxon>Cytophagia</taxon>
        <taxon>Cytophagales</taxon>
        <taxon>Hymenobacteraceae</taxon>
        <taxon>Hymenobacter</taxon>
    </lineage>
</organism>
<dbReference type="SUPFAM" id="SSF48498">
    <property type="entry name" value="Tetracyclin repressor-like, C-terminal domain"/>
    <property type="match status" value="1"/>
</dbReference>
<sequence length="219" mass="25020">MPVPLFVTLLVQTPMALSTHSFSAPLEAVVPVFRRYGADAAPDEAVAAALHIPVNELSVHFSNRHVLVKEATLADLERQKREHVEIFQKYPTAVERLFGLIQQGLTELANTPPEYYAVMQQKFPQAWDVLMQHLDTYSSPQLQQLLNEGIRQRLFRSDINIQLVTKILLEQTNMLLNPAVFPPERYNMAEVFRCIFLYYIRGLCTDEGARIAANHFSRI</sequence>
<evidence type="ECO:0000313" key="1">
    <source>
        <dbReference type="EMBL" id="GAA4357647.1"/>
    </source>
</evidence>
<gene>
    <name evidence="1" type="ORF">GCM10023185_22530</name>
</gene>
<dbReference type="InterPro" id="IPR036271">
    <property type="entry name" value="Tet_transcr_reg_TetR-rel_C_sf"/>
</dbReference>
<dbReference type="EMBL" id="BAABGZ010000024">
    <property type="protein sequence ID" value="GAA4357647.1"/>
    <property type="molecule type" value="Genomic_DNA"/>
</dbReference>
<keyword evidence="2" id="KW-1185">Reference proteome</keyword>
<proteinExistence type="predicted"/>
<evidence type="ECO:0000313" key="2">
    <source>
        <dbReference type="Proteomes" id="UP001501153"/>
    </source>
</evidence>
<dbReference type="Gene3D" id="1.10.357.10">
    <property type="entry name" value="Tetracycline Repressor, domain 2"/>
    <property type="match status" value="1"/>
</dbReference>
<protein>
    <recommendedName>
        <fullName evidence="3">TetR/AcrR family transcriptional regulator</fullName>
    </recommendedName>
</protein>
<evidence type="ECO:0008006" key="3">
    <source>
        <dbReference type="Google" id="ProtNLM"/>
    </source>
</evidence>
<comment type="caution">
    <text evidence="1">The sequence shown here is derived from an EMBL/GenBank/DDBJ whole genome shotgun (WGS) entry which is preliminary data.</text>
</comment>
<name>A0ABP8IF48_9BACT</name>